<feature type="region of interest" description="Disordered" evidence="14">
    <location>
        <begin position="1332"/>
        <end position="1356"/>
    </location>
</feature>
<dbReference type="InterPro" id="IPR002495">
    <property type="entry name" value="Glyco_trans_8"/>
</dbReference>
<proteinExistence type="inferred from homology"/>
<evidence type="ECO:0000256" key="9">
    <source>
        <dbReference type="ARBA" id="ARBA00038162"/>
    </source>
</evidence>
<dbReference type="GO" id="GO:0008466">
    <property type="term" value="F:glycogenin glucosyltransferase activity"/>
    <property type="evidence" value="ECO:0007669"/>
    <property type="project" value="UniProtKB-EC"/>
</dbReference>
<feature type="region of interest" description="Disordered" evidence="14">
    <location>
        <begin position="690"/>
        <end position="735"/>
    </location>
</feature>
<feature type="compositionally biased region" description="Low complexity" evidence="14">
    <location>
        <begin position="1681"/>
        <end position="1690"/>
    </location>
</feature>
<comment type="subcellular location">
    <subcellularLocation>
        <location evidence="2">Cytoplasm</location>
    </subcellularLocation>
</comment>
<dbReference type="EMBL" id="KV921876">
    <property type="protein sequence ID" value="ORE09460.1"/>
    <property type="molecule type" value="Genomic_DNA"/>
</dbReference>
<comment type="cofactor">
    <cofactor evidence="1">
        <name>Mn(2+)</name>
        <dbReference type="ChEBI" id="CHEBI:29035"/>
    </cofactor>
</comment>
<dbReference type="OrthoDB" id="2014201at2759"/>
<comment type="similarity">
    <text evidence="9">Belongs to the glycosyltransferase 8 family. Glycogenin subfamily.</text>
</comment>
<name>A0A1X0RBN3_RHIZD</name>
<evidence type="ECO:0000256" key="5">
    <source>
        <dbReference type="ARBA" id="ARBA00022723"/>
    </source>
</evidence>
<feature type="compositionally biased region" description="Basic and acidic residues" evidence="14">
    <location>
        <begin position="1332"/>
        <end position="1342"/>
    </location>
</feature>
<dbReference type="Pfam" id="PF01501">
    <property type="entry name" value="Glyco_transf_8"/>
    <property type="match status" value="1"/>
</dbReference>
<feature type="region of interest" description="Disordered" evidence="14">
    <location>
        <begin position="906"/>
        <end position="940"/>
    </location>
</feature>
<comment type="catalytic activity">
    <reaction evidence="11">
        <text>[1,4-alpha-D-glucosyl](n)-L-tyrosyl-[glycogenin] + UDP-alpha-D-glucose = [1,4-alpha-D-glucosyl](n+1)-L-tyrosyl-[glycogenin] + UDP + H(+)</text>
        <dbReference type="Rhea" id="RHEA:56560"/>
        <dbReference type="Rhea" id="RHEA-COMP:14606"/>
        <dbReference type="Rhea" id="RHEA-COMP:14607"/>
        <dbReference type="ChEBI" id="CHEBI:15378"/>
        <dbReference type="ChEBI" id="CHEBI:58223"/>
        <dbReference type="ChEBI" id="CHEBI:58885"/>
        <dbReference type="ChEBI" id="CHEBI:140574"/>
        <dbReference type="EC" id="2.4.1.186"/>
    </reaction>
</comment>
<dbReference type="VEuPathDB" id="FungiDB:BCV72DRAFT_333773"/>
<evidence type="ECO:0000256" key="12">
    <source>
        <dbReference type="ARBA" id="ARBA00052293"/>
    </source>
</evidence>
<feature type="compositionally biased region" description="Basic and acidic residues" evidence="14">
    <location>
        <begin position="585"/>
        <end position="619"/>
    </location>
</feature>
<feature type="compositionally biased region" description="Basic and acidic residues" evidence="14">
    <location>
        <begin position="525"/>
        <end position="537"/>
    </location>
</feature>
<evidence type="ECO:0000256" key="3">
    <source>
        <dbReference type="ARBA" id="ARBA00022490"/>
    </source>
</evidence>
<keyword evidence="4" id="KW-0808">Transferase</keyword>
<evidence type="ECO:0000313" key="15">
    <source>
        <dbReference type="EMBL" id="ORE09460.1"/>
    </source>
</evidence>
<dbReference type="InterPro" id="IPR029044">
    <property type="entry name" value="Nucleotide-diphossugar_trans"/>
</dbReference>
<protein>
    <recommendedName>
        <fullName evidence="10">glycogenin glucosyltransferase</fullName>
        <ecNumber evidence="10">2.4.1.186</ecNumber>
    </recommendedName>
</protein>
<evidence type="ECO:0000256" key="13">
    <source>
        <dbReference type="ARBA" id="ARBA00057883"/>
    </source>
</evidence>
<feature type="region of interest" description="Disordered" evidence="14">
    <location>
        <begin position="497"/>
        <end position="537"/>
    </location>
</feature>
<evidence type="ECO:0000256" key="6">
    <source>
        <dbReference type="ARBA" id="ARBA00023056"/>
    </source>
</evidence>
<feature type="compositionally biased region" description="Low complexity" evidence="14">
    <location>
        <begin position="456"/>
        <end position="466"/>
    </location>
</feature>
<dbReference type="InterPro" id="IPR050587">
    <property type="entry name" value="GNT1/Glycosyltrans_8"/>
</dbReference>
<keyword evidence="6" id="KW-0320">Glycogen biosynthesis</keyword>
<feature type="compositionally biased region" description="Basic and acidic residues" evidence="14">
    <location>
        <begin position="497"/>
        <end position="518"/>
    </location>
</feature>
<keyword evidence="7" id="KW-0325">Glycoprotein</keyword>
<dbReference type="EC" id="2.4.1.186" evidence="10"/>
<feature type="compositionally biased region" description="Basic and acidic residues" evidence="14">
    <location>
        <begin position="434"/>
        <end position="455"/>
    </location>
</feature>
<dbReference type="Proteomes" id="UP000242414">
    <property type="component" value="Unassembled WGS sequence"/>
</dbReference>
<gene>
    <name evidence="15" type="ORF">BCV72DRAFT_333773</name>
</gene>
<dbReference type="PANTHER" id="PTHR11183">
    <property type="entry name" value="GLYCOGENIN SUBFAMILY MEMBER"/>
    <property type="match status" value="1"/>
</dbReference>
<reference evidence="15" key="1">
    <citation type="journal article" date="2016" name="Proc. Natl. Acad. Sci. U.S.A.">
        <title>Lipid metabolic changes in an early divergent fungus govern the establishment of a mutualistic symbiosis with endobacteria.</title>
        <authorList>
            <person name="Lastovetsky O.A."/>
            <person name="Gaspar M.L."/>
            <person name="Mondo S.J."/>
            <person name="LaButti K.M."/>
            <person name="Sandor L."/>
            <person name="Grigoriev I.V."/>
            <person name="Henry S.A."/>
            <person name="Pawlowska T.E."/>
        </authorList>
    </citation>
    <scope>NUCLEOTIDE SEQUENCE [LARGE SCALE GENOMIC DNA]</scope>
    <source>
        <strain evidence="15">ATCC 52814</strain>
    </source>
</reference>
<dbReference type="GO" id="GO:0046872">
    <property type="term" value="F:metal ion binding"/>
    <property type="evidence" value="ECO:0007669"/>
    <property type="project" value="UniProtKB-KW"/>
</dbReference>
<evidence type="ECO:0000256" key="10">
    <source>
        <dbReference type="ARBA" id="ARBA00038934"/>
    </source>
</evidence>
<dbReference type="SUPFAM" id="SSF53448">
    <property type="entry name" value="Nucleotide-diphospho-sugar transferases"/>
    <property type="match status" value="1"/>
</dbReference>
<evidence type="ECO:0000256" key="4">
    <source>
        <dbReference type="ARBA" id="ARBA00022679"/>
    </source>
</evidence>
<dbReference type="FunFam" id="3.90.550.10:FF:000092">
    <property type="entry name" value="Glycogenin 2"/>
    <property type="match status" value="1"/>
</dbReference>
<feature type="compositionally biased region" description="Polar residues" evidence="14">
    <location>
        <begin position="1343"/>
        <end position="1356"/>
    </location>
</feature>
<keyword evidence="8" id="KW-0464">Manganese</keyword>
<evidence type="ECO:0000256" key="7">
    <source>
        <dbReference type="ARBA" id="ARBA00023180"/>
    </source>
</evidence>
<keyword evidence="3" id="KW-0963">Cytoplasm</keyword>
<feature type="region of interest" description="Disordered" evidence="14">
    <location>
        <begin position="1117"/>
        <end position="1161"/>
    </location>
</feature>
<evidence type="ECO:0000256" key="1">
    <source>
        <dbReference type="ARBA" id="ARBA00001936"/>
    </source>
</evidence>
<evidence type="ECO:0000256" key="8">
    <source>
        <dbReference type="ARBA" id="ARBA00023211"/>
    </source>
</evidence>
<organism evidence="15">
    <name type="scientific">Rhizopus microsporus var. microsporus</name>
    <dbReference type="NCBI Taxonomy" id="86635"/>
    <lineage>
        <taxon>Eukaryota</taxon>
        <taxon>Fungi</taxon>
        <taxon>Fungi incertae sedis</taxon>
        <taxon>Mucoromycota</taxon>
        <taxon>Mucoromycotina</taxon>
        <taxon>Mucoromycetes</taxon>
        <taxon>Mucorales</taxon>
        <taxon>Mucorineae</taxon>
        <taxon>Rhizopodaceae</taxon>
        <taxon>Rhizopus</taxon>
    </lineage>
</organism>
<feature type="compositionally biased region" description="Low complexity" evidence="14">
    <location>
        <begin position="697"/>
        <end position="716"/>
    </location>
</feature>
<evidence type="ECO:0000256" key="14">
    <source>
        <dbReference type="SAM" id="MobiDB-lite"/>
    </source>
</evidence>
<feature type="compositionally biased region" description="Polar residues" evidence="14">
    <location>
        <begin position="719"/>
        <end position="728"/>
    </location>
</feature>
<dbReference type="CDD" id="cd02537">
    <property type="entry name" value="GT8_Glycogenin"/>
    <property type="match status" value="1"/>
</dbReference>
<comment type="catalytic activity">
    <reaction evidence="12">
        <text>L-tyrosyl-[glycogenin] + UDP-alpha-D-glucose = alpha-D-glucosyl-L-tyrosyl-[glycogenin] + UDP + H(+)</text>
        <dbReference type="Rhea" id="RHEA:23360"/>
        <dbReference type="Rhea" id="RHEA-COMP:14604"/>
        <dbReference type="Rhea" id="RHEA-COMP:14605"/>
        <dbReference type="ChEBI" id="CHEBI:15378"/>
        <dbReference type="ChEBI" id="CHEBI:46858"/>
        <dbReference type="ChEBI" id="CHEBI:58223"/>
        <dbReference type="ChEBI" id="CHEBI:58885"/>
        <dbReference type="ChEBI" id="CHEBI:140573"/>
        <dbReference type="EC" id="2.4.1.186"/>
    </reaction>
</comment>
<dbReference type="GO" id="GO:0005737">
    <property type="term" value="C:cytoplasm"/>
    <property type="evidence" value="ECO:0007669"/>
    <property type="project" value="UniProtKB-SubCell"/>
</dbReference>
<keyword evidence="5" id="KW-0479">Metal-binding</keyword>
<feature type="region of interest" description="Disordered" evidence="14">
    <location>
        <begin position="1681"/>
        <end position="1702"/>
    </location>
</feature>
<sequence>MEAFVTLVATDSYASGALVIAHRLRDLGSRKELLCLVTPNISTHVQNMLSKYYKTIPVETIRSKDYQNLLLLGRPDLDISLTKIHLWRLTQYKKIVFLDADTLPLQNIDELFDRPSFSAAPDAGWPDCFNSGVFVAEPSETIYQDLVRLAAETGTFDGGDQGLLNTYFSSWPDSSSHRLPFIFNATPTAQYGYAPAQVQYGQSIKIAHFIGQNKPWKYQRFADGKVLPMGDAWEGTSSMVQTWWDTWDKYYGRISPYQLLSFGISTFDTGFQTRPIVPFNEAIENAWENERYDLDHSRRQVNPMPALSAITVSQPSWLQEELRAIAENEQRQLQQMYLQNKRPKQQYHDEREPYSMIKWDPAYEEPPNSGSLGADIPDLSSYRNVWDQPLENQQHVWVAPVFQPEPEILKKPEYAQFVEAQQTFQEQEQDDEHDDGKKLDRPQEEEHGYHQETHDNNNNSEQQNQNKSEVSHPIAFPWEANPHHFPAPTRVWQDEMVKQDNSADRKNESKHEQQEEHHNRHLEHKQHEQHEQERYYHYEEHQPQTYHHVSSETVHNQDTFEQAHDQLDAYQDTTPSYTLTECEPEEKQNQHEQLNVEHASEKEREETKVSAHDQQDEANRQIEIDREEEATEEEHKQAPLFAIDEILSPSVKNKIDEFIADLHKDEEDDISDRDLIPINFKASSRLHSGMYTPSPLGSRNGSRVGSRTVSRSGSRRASIVSSRRNSVPGTPKRSPVALDISVPTLVDDSIPNIDQPSNLFADFSSSIFNRKTPYTSAAATPAVALTPDVEQSEYFGHMSETLSDNEDEGFDNDSFEMTNYDLSESLDVACHNKDIVTKWNPLEALENLKSQSESMILRKTLTEALTKAAKEQEELERLEQLEPAEEKPKRAQRFRSAWDIDDDTELGLPSALASGQSSPRTPIMRGLSSNLSREIEQEKERYRQQRESLSMTQPQTAIASLLEAELDLSRGTLFKKKHEFQHVQQMPSEAQSTPFPAPHLGQDEEEKAFTAYFSEDVIKEAKQRLDILKNDREEQANMDGTLPLPVSTGFLVDDRKLSTQSSHMYQHSKYQFGDDFDSKNYTSNFGFDEHHKLKIYQSDLIQPDILATVKPTNTVEVKENPLRKTEKSDSTQTSRNERLEKRIHSDHTRQSRQEDLPKEYEQTKLNVKETIAIEEMVTIVQTEIRKEKTTTATEEERAIITKDETGSTRSIATTGQNAKSSQKEVVSSEEEYVIVETDEKCQQSEQTASEEEHTETEKLKHAYIKDLCVKRVDEFEKEKQPGEQKVVENSERVREILVEATKEDDQKKSERLEREVSIVNNEHTHIHELIDVETHGQTEKGSIEQQESADGGSDVQQETFEEHLHEQYTMIDSNVVEAGNYTIDTIEVEDDDMEEDDVEEQVDDEALKTNVGFIEVQEDTEETMETIEIEEGDEEQILEVDVDPLEEQRTAVKREKEFIELEDNFDKGITEECVHVDTVEEQDEKATEIIEIEEESIEVETIRQEANVETIEIDESSRDVQVFTKVDASSSSNAFSPARTMIAPEKSTVHHSLATSSGSIHTESHGTSIQVKDVEESLTTQVTSQITDLPSSKFSAARTIITTTTTERSSKPTRKLSIAETLLSSPRPSVAPIVTTPVIIQTFEGKGDTPVIDHEVVNRVRTFARSRTVSASSLDIRSLSSQASSLPRRSYTFGPKESSSSP</sequence>
<evidence type="ECO:0000256" key="11">
    <source>
        <dbReference type="ARBA" id="ARBA00050886"/>
    </source>
</evidence>
<accession>A0A1X0RBN3</accession>
<dbReference type="Gene3D" id="3.90.550.10">
    <property type="entry name" value="Spore Coat Polysaccharide Biosynthesis Protein SpsA, Chain A"/>
    <property type="match status" value="1"/>
</dbReference>
<feature type="region of interest" description="Disordered" evidence="14">
    <location>
        <begin position="581"/>
        <end position="619"/>
    </location>
</feature>
<comment type="function">
    <text evidence="13">Self-glucosylating initiator of glycogen synthesis. It catalyzes the formation of a short alpha (1,4)-glucosyl chain covalently attached via a glucose 1-O-tyrosyl linkage to internal tyrosine residues and these chains act as primers for the elongation reaction catalyzed by glycogen synthase.</text>
</comment>
<evidence type="ECO:0000256" key="2">
    <source>
        <dbReference type="ARBA" id="ARBA00004496"/>
    </source>
</evidence>
<feature type="region of interest" description="Disordered" evidence="14">
    <location>
        <begin position="424"/>
        <end position="469"/>
    </location>
</feature>
<dbReference type="GO" id="GO:0005978">
    <property type="term" value="P:glycogen biosynthetic process"/>
    <property type="evidence" value="ECO:0007669"/>
    <property type="project" value="UniProtKB-KW"/>
</dbReference>